<dbReference type="Proteomes" id="UP001204851">
    <property type="component" value="Unassembled WGS sequence"/>
</dbReference>
<dbReference type="RefSeq" id="WP_252771872.1">
    <property type="nucleotide sequence ID" value="NZ_JAMXMC010000014.1"/>
</dbReference>
<evidence type="ECO:0000313" key="1">
    <source>
        <dbReference type="EMBL" id="MCO5978907.1"/>
    </source>
</evidence>
<organism evidence="1 2">
    <name type="scientific">Ideonella oryzae</name>
    <dbReference type="NCBI Taxonomy" id="2937441"/>
    <lineage>
        <taxon>Bacteria</taxon>
        <taxon>Pseudomonadati</taxon>
        <taxon>Pseudomonadota</taxon>
        <taxon>Betaproteobacteria</taxon>
        <taxon>Burkholderiales</taxon>
        <taxon>Sphaerotilaceae</taxon>
        <taxon>Ideonella</taxon>
    </lineage>
</organism>
<evidence type="ECO:0000313" key="2">
    <source>
        <dbReference type="Proteomes" id="UP001204851"/>
    </source>
</evidence>
<keyword evidence="2" id="KW-1185">Reference proteome</keyword>
<dbReference type="EMBL" id="JAMXMC010000014">
    <property type="protein sequence ID" value="MCO5978907.1"/>
    <property type="molecule type" value="Genomic_DNA"/>
</dbReference>
<comment type="caution">
    <text evidence="1">The sequence shown here is derived from an EMBL/GenBank/DDBJ whole genome shotgun (WGS) entry which is preliminary data.</text>
</comment>
<accession>A0ABT1BTM1</accession>
<gene>
    <name evidence="1" type="ORF">M0L44_19590</name>
</gene>
<reference evidence="1 2" key="1">
    <citation type="submission" date="2022-06" db="EMBL/GenBank/DDBJ databases">
        <title>Ideonella sp. NS12-5 Genome sequencing and assembly.</title>
        <authorList>
            <person name="Jung Y."/>
        </authorList>
    </citation>
    <scope>NUCLEOTIDE SEQUENCE [LARGE SCALE GENOMIC DNA]</scope>
    <source>
        <strain evidence="1 2">NS12-5</strain>
    </source>
</reference>
<proteinExistence type="predicted"/>
<protein>
    <submittedName>
        <fullName evidence="1">Uncharacterized protein</fullName>
    </submittedName>
</protein>
<sequence>MPQVTSRHVLLLTATVSPAEGQPTLALRDPAERLAEYESALAFYQGLLVQGVLRAIVFGENSGYELTRLAAKFPHPGIEWVALAPQQQALRFHRGYAEFQLIDALFARSRVLSSLGDDALVWKVSGRYVVANLAALTRSAPRHVDFYVMADHQWVEMSVMAWSAKGYRAIVRGLYTQFASQEPPELILRRHLGEPVRTDVKCVLSFRWPVRLFGRRGTDGSPYEGRRTRYRFALLAGWKSLCLPWRRWRDV</sequence>
<name>A0ABT1BTM1_9BURK</name>